<organism evidence="1">
    <name type="scientific">Castor canadensis</name>
    <name type="common">American beaver</name>
    <dbReference type="NCBI Taxonomy" id="51338"/>
    <lineage>
        <taxon>Eukaryota</taxon>
        <taxon>Metazoa</taxon>
        <taxon>Chordata</taxon>
        <taxon>Craniata</taxon>
        <taxon>Vertebrata</taxon>
        <taxon>Euteleostomi</taxon>
        <taxon>Mammalia</taxon>
        <taxon>Eutheria</taxon>
        <taxon>Euarchontoglires</taxon>
        <taxon>Glires</taxon>
        <taxon>Rodentia</taxon>
        <taxon>Castorimorpha</taxon>
        <taxon>Castoridae</taxon>
        <taxon>Castor</taxon>
    </lineage>
</organism>
<dbReference type="AlphaFoldDB" id="A0A8C0W985"/>
<reference evidence="1" key="1">
    <citation type="submission" date="2023-09" db="UniProtKB">
        <authorList>
            <consortium name="Ensembl"/>
        </authorList>
    </citation>
    <scope>IDENTIFICATION</scope>
</reference>
<dbReference type="Ensembl" id="ENSCCNT00000009237.1">
    <property type="protein sequence ID" value="ENSCCNP00000006960.1"/>
    <property type="gene ID" value="ENSCCNG00000007459.1"/>
</dbReference>
<accession>A0A8C0W985</accession>
<sequence length="63" mass="7185">AFDFYIFNRVTISYHSAQEDKHGICMKIPNNLLKDACGSISNMKLIFHTHTQSSVTRFLHSGL</sequence>
<proteinExistence type="predicted"/>
<protein>
    <submittedName>
        <fullName evidence="1">Uncharacterized protein</fullName>
    </submittedName>
</protein>
<evidence type="ECO:0000313" key="1">
    <source>
        <dbReference type="Ensembl" id="ENSCCNP00000006960.1"/>
    </source>
</evidence>
<name>A0A8C0W985_CASCN</name>